<dbReference type="Gene3D" id="3.20.20.140">
    <property type="entry name" value="Metal-dependent hydrolases"/>
    <property type="match status" value="1"/>
</dbReference>
<sequence>MTEKGLREMAGITVFKAKKIITMDPNRPEATHVAVRDGKILAVGGADCADQWGEVAHDDSLAEAVLMPGFVEGHAHMMAGAIWNYCYVGYHDRLDPDGKLWTGRGDLTGVIDGLSAFAAGLPEGAPVIGWGLDPIFLEGERLNKTHLDQVSPDRPVAVIFSNFHLMCVNSAALELAGFDRETNVEGVVKGADGVPNGELQEMAAMFPIMRRLGIDFREMSRTEAGIRTYAEVAKRAGVTTITDLFAQPEDEDIEVLLRVTGDPAFPVRIVPAMGAIGARPAEIASRAQTIAKHSTDKLRLGAVKLMTDGSIQGWTARVKWPGYVGGQPNGIWNTPPELIRDLVEEMQKAGVQMHIHVNGDEASEVSIDAIEAAARKHPWAGARHVLQHCQMMGPDQFRRCAELGICTNIFANHIWYFGDQHARLTIGDDRARRMDAVRAALDEGVHVAIHSDAPVTPLGPLFTAWCAVNRQTMTGYTLGAAQRITVEEALYAITLGAAFTLKLDHEIGSIETGKIADFAVLGDDPTAVGPMALKDIPVLGVVSGGHVHLV</sequence>
<dbReference type="Gene3D" id="3.10.310.70">
    <property type="match status" value="1"/>
</dbReference>
<dbReference type="Pfam" id="PF07969">
    <property type="entry name" value="Amidohydro_3"/>
    <property type="match status" value="1"/>
</dbReference>
<dbReference type="Gene3D" id="2.30.40.10">
    <property type="entry name" value="Urease, subunit C, domain 1"/>
    <property type="match status" value="1"/>
</dbReference>
<dbReference type="AlphaFoldDB" id="A0AAE3WFL7"/>
<dbReference type="SUPFAM" id="SSF51338">
    <property type="entry name" value="Composite domain of metallo-dependent hydrolases"/>
    <property type="match status" value="1"/>
</dbReference>
<accession>A0AAE3WFL7</accession>
<dbReference type="InterPro" id="IPR013108">
    <property type="entry name" value="Amidohydro_3"/>
</dbReference>
<dbReference type="PANTHER" id="PTHR22642">
    <property type="entry name" value="IMIDAZOLONEPROPIONASE"/>
    <property type="match status" value="1"/>
</dbReference>
<gene>
    <name evidence="2" type="ORF">NO357_12875</name>
</gene>
<reference evidence="2" key="1">
    <citation type="submission" date="2022-07" db="EMBL/GenBank/DDBJ databases">
        <authorList>
            <person name="Otstavnykh N."/>
            <person name="Isaeva M."/>
            <person name="Bystritskaya E."/>
        </authorList>
    </citation>
    <scope>NUCLEOTIDE SEQUENCE</scope>
    <source>
        <strain evidence="2">KCTC 52189</strain>
    </source>
</reference>
<evidence type="ECO:0000259" key="1">
    <source>
        <dbReference type="Pfam" id="PF07969"/>
    </source>
</evidence>
<dbReference type="PANTHER" id="PTHR22642:SF2">
    <property type="entry name" value="PROTEIN LONG AFTER FAR-RED 3"/>
    <property type="match status" value="1"/>
</dbReference>
<dbReference type="InterPro" id="IPR011059">
    <property type="entry name" value="Metal-dep_hydrolase_composite"/>
</dbReference>
<reference evidence="2" key="2">
    <citation type="submission" date="2023-02" db="EMBL/GenBank/DDBJ databases">
        <title>'Rhodoalgimonas zhirmunskyi' gen. nov., isolated from a red alga.</title>
        <authorList>
            <person name="Nedashkovskaya O.I."/>
            <person name="Otstavnykh N.Y."/>
            <person name="Bystritskaya E.P."/>
            <person name="Balabanova L.A."/>
            <person name="Isaeva M.P."/>
        </authorList>
    </citation>
    <scope>NUCLEOTIDE SEQUENCE</scope>
    <source>
        <strain evidence="2">KCTC 52189</strain>
    </source>
</reference>
<dbReference type="SUPFAM" id="SSF51556">
    <property type="entry name" value="Metallo-dependent hydrolases"/>
    <property type="match status" value="1"/>
</dbReference>
<evidence type="ECO:0000313" key="3">
    <source>
        <dbReference type="Proteomes" id="UP001226762"/>
    </source>
</evidence>
<dbReference type="CDD" id="cd01300">
    <property type="entry name" value="YtcJ_like"/>
    <property type="match status" value="1"/>
</dbReference>
<keyword evidence="3" id="KW-1185">Reference proteome</keyword>
<dbReference type="InterPro" id="IPR032466">
    <property type="entry name" value="Metal_Hydrolase"/>
</dbReference>
<dbReference type="GO" id="GO:0016810">
    <property type="term" value="F:hydrolase activity, acting on carbon-nitrogen (but not peptide) bonds"/>
    <property type="evidence" value="ECO:0007669"/>
    <property type="project" value="InterPro"/>
</dbReference>
<comment type="caution">
    <text evidence="2">The sequence shown here is derived from an EMBL/GenBank/DDBJ whole genome shotgun (WGS) entry which is preliminary data.</text>
</comment>
<dbReference type="Proteomes" id="UP001226762">
    <property type="component" value="Unassembled WGS sequence"/>
</dbReference>
<evidence type="ECO:0000313" key="2">
    <source>
        <dbReference type="EMBL" id="MDQ2090797.1"/>
    </source>
</evidence>
<dbReference type="EMBL" id="JANHAX010000003">
    <property type="protein sequence ID" value="MDQ2090797.1"/>
    <property type="molecule type" value="Genomic_DNA"/>
</dbReference>
<protein>
    <submittedName>
        <fullName evidence="2">Amidohydrolase</fullName>
    </submittedName>
</protein>
<dbReference type="RefSeq" id="WP_306736064.1">
    <property type="nucleotide sequence ID" value="NZ_JANHAX010000003.1"/>
</dbReference>
<organism evidence="2 3">
    <name type="scientific">Marimonas arenosa</name>
    <dbReference type="NCBI Taxonomy" id="1795305"/>
    <lineage>
        <taxon>Bacteria</taxon>
        <taxon>Pseudomonadati</taxon>
        <taxon>Pseudomonadota</taxon>
        <taxon>Alphaproteobacteria</taxon>
        <taxon>Rhodobacterales</taxon>
        <taxon>Paracoccaceae</taxon>
        <taxon>Marimonas</taxon>
    </lineage>
</organism>
<dbReference type="InterPro" id="IPR033932">
    <property type="entry name" value="YtcJ-like"/>
</dbReference>
<proteinExistence type="predicted"/>
<feature type="domain" description="Amidohydrolase 3" evidence="1">
    <location>
        <begin position="62"/>
        <end position="547"/>
    </location>
</feature>
<name>A0AAE3WFL7_9RHOB</name>